<dbReference type="PANTHER" id="PTHR32089">
    <property type="entry name" value="METHYL-ACCEPTING CHEMOTAXIS PROTEIN MCPB"/>
    <property type="match status" value="1"/>
</dbReference>
<dbReference type="InterPro" id="IPR003660">
    <property type="entry name" value="HAMP_dom"/>
</dbReference>
<dbReference type="SUPFAM" id="SSF58104">
    <property type="entry name" value="Methyl-accepting chemotaxis protein (MCP) signaling domain"/>
    <property type="match status" value="1"/>
</dbReference>
<dbReference type="SMART" id="SM00304">
    <property type="entry name" value="HAMP"/>
    <property type="match status" value="1"/>
</dbReference>
<evidence type="ECO:0000256" key="2">
    <source>
        <dbReference type="ARBA" id="ARBA00029447"/>
    </source>
</evidence>
<dbReference type="Pfam" id="PF00015">
    <property type="entry name" value="MCPsignal"/>
    <property type="match status" value="1"/>
</dbReference>
<dbReference type="PROSITE" id="PS50885">
    <property type="entry name" value="HAMP"/>
    <property type="match status" value="1"/>
</dbReference>
<dbReference type="GO" id="GO:0007165">
    <property type="term" value="P:signal transduction"/>
    <property type="evidence" value="ECO:0007669"/>
    <property type="project" value="UniProtKB-KW"/>
</dbReference>
<dbReference type="PANTHER" id="PTHR32089:SF112">
    <property type="entry name" value="LYSOZYME-LIKE PROTEIN-RELATED"/>
    <property type="match status" value="1"/>
</dbReference>
<evidence type="ECO:0000313" key="3">
    <source>
        <dbReference type="EMBL" id="AUN32959.1"/>
    </source>
</evidence>
<dbReference type="InterPro" id="IPR004089">
    <property type="entry name" value="MCPsignal_dom"/>
</dbReference>
<dbReference type="PROSITE" id="PS50111">
    <property type="entry name" value="CHEMOTAXIS_TRANSDUC_2"/>
    <property type="match status" value="1"/>
</dbReference>
<dbReference type="RefSeq" id="WP_102114486.1">
    <property type="nucleotide sequence ID" value="NZ_BMGN01000001.1"/>
</dbReference>
<dbReference type="Proteomes" id="UP000234752">
    <property type="component" value="Plasmid unnamed1"/>
</dbReference>
<dbReference type="GO" id="GO:0035438">
    <property type="term" value="F:cyclic-di-GMP binding"/>
    <property type="evidence" value="ECO:0007669"/>
    <property type="project" value="InterPro"/>
</dbReference>
<proteinExistence type="inferred from homology"/>
<name>A0A2K9NIQ1_9PROT</name>
<dbReference type="Pfam" id="PF07238">
    <property type="entry name" value="PilZ"/>
    <property type="match status" value="1"/>
</dbReference>
<dbReference type="GO" id="GO:0016020">
    <property type="term" value="C:membrane"/>
    <property type="evidence" value="ECO:0007669"/>
    <property type="project" value="InterPro"/>
</dbReference>
<dbReference type="OrthoDB" id="8482111at2"/>
<accession>A0A2K9NIQ1</accession>
<comment type="similarity">
    <text evidence="2">Belongs to the methyl-accepting chemotaxis (MCP) protein family.</text>
</comment>
<organism evidence="3 4">
    <name type="scientific">Niveispirillum cyanobacteriorum</name>
    <dbReference type="NCBI Taxonomy" id="1612173"/>
    <lineage>
        <taxon>Bacteria</taxon>
        <taxon>Pseudomonadati</taxon>
        <taxon>Pseudomonadota</taxon>
        <taxon>Alphaproteobacteria</taxon>
        <taxon>Rhodospirillales</taxon>
        <taxon>Azospirillaceae</taxon>
        <taxon>Niveispirillum</taxon>
    </lineage>
</organism>
<sequence length="672" mass="70209">MRLNLSMKILLANLAILALLLIAAVVMAVGASQQRAQVAVAKQAAERAADQALTLVTMVKDIRGDVMRVQLWLTDVSATRGLEGLDAGFEEAEKARNDLLRNMSAARKHAAGMGLTEVEAALGRVEGFVANFYTKGTAMAKAYVNSGPEVGNMLMGAFVGETDGMSAELDAVAEDVRKVAEAAKQKMQTELAAADAIAAKLTWLILALAGVGVAIAVVVLLALRGNVVMPLIGLTGALTRIGRGDLKVAVPAMADRHDELADMAHAIEALRDSAADAARLREEQQVKETAAEQHRRTALRHMAETVEAESRASVDGIAVETKDMDAAAAAMADSAAQVRDSATDVATAAMHALANAQAVAGATEELTASINEISAQVAHATSLSGQAVERSRATRGTIDSLSEVVDQIGGVANLIRDIAEQTNLLALNATIEAARAGDAGKGFAVVASEVKNLATQTTRSTEEITAKILLIQNVTAEAVMAVEGIADAIRAMDEVSAGIAEAMEEQAAATSEISRNVTETAEAAQEVATRIDTVSQEAGSTGEKAAAMREVAMRIVGSVSDLRQTLVRVVRTATVDVDRRHGERHNVDLEVSVEVAGERRQGRMLNISAGGALVDGLALTEGAEGRLSVPGMDGTLPFRVKTRDGAQNGIAFVLDDGEKLQLGGRLLDRFAA</sequence>
<dbReference type="Gene3D" id="1.10.287.950">
    <property type="entry name" value="Methyl-accepting chemotaxis protein"/>
    <property type="match status" value="1"/>
</dbReference>
<keyword evidence="3" id="KW-0614">Plasmid</keyword>
<dbReference type="SMART" id="SM00283">
    <property type="entry name" value="MA"/>
    <property type="match status" value="1"/>
</dbReference>
<reference evidence="3 4" key="1">
    <citation type="submission" date="2017-12" db="EMBL/GenBank/DDBJ databases">
        <title>Genomes of bacteria within cyanobacterial aggregates.</title>
        <authorList>
            <person name="Cai H."/>
        </authorList>
    </citation>
    <scope>NUCLEOTIDE SEQUENCE [LARGE SCALE GENOMIC DNA]</scope>
    <source>
        <strain evidence="3 4">TH16</strain>
        <plasmid evidence="3 4">unnamed1</plasmid>
    </source>
</reference>
<gene>
    <name evidence="3" type="ORF">C0V82_21285</name>
</gene>
<dbReference type="EMBL" id="CP025613">
    <property type="protein sequence ID" value="AUN32959.1"/>
    <property type="molecule type" value="Genomic_DNA"/>
</dbReference>
<geneLocation type="plasmid" evidence="3 4">
    <name>unnamed1</name>
</geneLocation>
<evidence type="ECO:0000256" key="1">
    <source>
        <dbReference type="ARBA" id="ARBA00023224"/>
    </source>
</evidence>
<dbReference type="Gene3D" id="6.10.340.10">
    <property type="match status" value="1"/>
</dbReference>
<protein>
    <submittedName>
        <fullName evidence="3">Methyl-accepting chemotaxis protein</fullName>
    </submittedName>
</protein>
<keyword evidence="4" id="KW-1185">Reference proteome</keyword>
<dbReference type="SUPFAM" id="SSF141371">
    <property type="entry name" value="PilZ domain-like"/>
    <property type="match status" value="1"/>
</dbReference>
<evidence type="ECO:0000313" key="4">
    <source>
        <dbReference type="Proteomes" id="UP000234752"/>
    </source>
</evidence>
<dbReference type="InterPro" id="IPR009875">
    <property type="entry name" value="PilZ_domain"/>
</dbReference>
<dbReference type="CDD" id="cd06225">
    <property type="entry name" value="HAMP"/>
    <property type="match status" value="1"/>
</dbReference>
<dbReference type="KEGG" id="ncb:C0V82_21285"/>
<keyword evidence="1" id="KW-0807">Transducer</keyword>
<dbReference type="AlphaFoldDB" id="A0A2K9NIQ1"/>